<reference evidence="1" key="1">
    <citation type="submission" date="2021-05" db="EMBL/GenBank/DDBJ databases">
        <authorList>
            <person name="Pietrasiak N."/>
            <person name="Ward R."/>
            <person name="Stajich J.E."/>
            <person name="Kurbessoian T."/>
        </authorList>
    </citation>
    <scope>NUCLEOTIDE SEQUENCE</scope>
    <source>
        <strain evidence="1">JT2-VF2</strain>
    </source>
</reference>
<reference evidence="1" key="2">
    <citation type="journal article" date="2022" name="Microbiol. Resour. Announc.">
        <title>Metagenome Sequencing to Explore Phylogenomics of Terrestrial Cyanobacteria.</title>
        <authorList>
            <person name="Ward R.D."/>
            <person name="Stajich J.E."/>
            <person name="Johansen J.R."/>
            <person name="Huntemann M."/>
            <person name="Clum A."/>
            <person name="Foster B."/>
            <person name="Foster B."/>
            <person name="Roux S."/>
            <person name="Palaniappan K."/>
            <person name="Varghese N."/>
            <person name="Mukherjee S."/>
            <person name="Reddy T.B.K."/>
            <person name="Daum C."/>
            <person name="Copeland A."/>
            <person name="Chen I.A."/>
            <person name="Ivanova N.N."/>
            <person name="Kyrpides N.C."/>
            <person name="Shapiro N."/>
            <person name="Eloe-Fadrosh E.A."/>
            <person name="Pietrasiak N."/>
        </authorList>
    </citation>
    <scope>NUCLEOTIDE SEQUENCE</scope>
    <source>
        <strain evidence="1">JT2-VF2</strain>
    </source>
</reference>
<gene>
    <name evidence="1" type="ORF">KME32_35025</name>
</gene>
<accession>A0A951ULE8</accession>
<dbReference type="AlphaFoldDB" id="A0A951ULE8"/>
<dbReference type="Proteomes" id="UP000715781">
    <property type="component" value="Unassembled WGS sequence"/>
</dbReference>
<evidence type="ECO:0000313" key="2">
    <source>
        <dbReference type="Proteomes" id="UP000715781"/>
    </source>
</evidence>
<protein>
    <submittedName>
        <fullName evidence="1">Uncharacterized protein</fullName>
    </submittedName>
</protein>
<organism evidence="1 2">
    <name type="scientific">Mojavia pulchra JT2-VF2</name>
    <dbReference type="NCBI Taxonomy" id="287848"/>
    <lineage>
        <taxon>Bacteria</taxon>
        <taxon>Bacillati</taxon>
        <taxon>Cyanobacteriota</taxon>
        <taxon>Cyanophyceae</taxon>
        <taxon>Nostocales</taxon>
        <taxon>Nostocaceae</taxon>
    </lineage>
</organism>
<comment type="caution">
    <text evidence="1">The sequence shown here is derived from an EMBL/GenBank/DDBJ whole genome shotgun (WGS) entry which is preliminary data.</text>
</comment>
<evidence type="ECO:0000313" key="1">
    <source>
        <dbReference type="EMBL" id="MBW4566195.1"/>
    </source>
</evidence>
<name>A0A951ULE8_9NOST</name>
<sequence length="57" mass="6217">MKNLTFNLSLRSNNLSLYTNPGTRSNTNTAGINPTKSLKGSPIIPEVDGWEIEANIL</sequence>
<dbReference type="EMBL" id="JAHHHN010000065">
    <property type="protein sequence ID" value="MBW4566195.1"/>
    <property type="molecule type" value="Genomic_DNA"/>
</dbReference>
<proteinExistence type="predicted"/>